<feature type="repeat" description="TPR" evidence="3">
    <location>
        <begin position="398"/>
        <end position="431"/>
    </location>
</feature>
<evidence type="ECO:0000256" key="3">
    <source>
        <dbReference type="PROSITE-ProRule" id="PRU00339"/>
    </source>
</evidence>
<dbReference type="PROSITE" id="PS50005">
    <property type="entry name" value="TPR"/>
    <property type="match status" value="5"/>
</dbReference>
<feature type="repeat" description="TPR" evidence="3">
    <location>
        <begin position="432"/>
        <end position="465"/>
    </location>
</feature>
<feature type="repeat" description="TPR" evidence="3">
    <location>
        <begin position="534"/>
        <end position="567"/>
    </location>
</feature>
<feature type="repeat" description="TPR" evidence="3">
    <location>
        <begin position="162"/>
        <end position="195"/>
    </location>
</feature>
<evidence type="ECO:0000256" key="2">
    <source>
        <dbReference type="ARBA" id="ARBA00022803"/>
    </source>
</evidence>
<dbReference type="InterPro" id="IPR019734">
    <property type="entry name" value="TPR_rpt"/>
</dbReference>
<feature type="repeat" description="TPR" evidence="3">
    <location>
        <begin position="128"/>
        <end position="161"/>
    </location>
</feature>
<evidence type="ECO:0000313" key="4">
    <source>
        <dbReference type="EMBL" id="MBD1400992.1"/>
    </source>
</evidence>
<dbReference type="EMBL" id="JACWUN010000010">
    <property type="protein sequence ID" value="MBD1400992.1"/>
    <property type="molecule type" value="Genomic_DNA"/>
</dbReference>
<dbReference type="SUPFAM" id="SSF48452">
    <property type="entry name" value="TPR-like"/>
    <property type="match status" value="4"/>
</dbReference>
<accession>A0A8J6QZ27</accession>
<dbReference type="RefSeq" id="WP_191156108.1">
    <property type="nucleotide sequence ID" value="NZ_JACWUN010000010.1"/>
</dbReference>
<dbReference type="PANTHER" id="PTHR45586:SF1">
    <property type="entry name" value="LIPOPOLYSACCHARIDE ASSEMBLY PROTEIN B"/>
    <property type="match status" value="1"/>
</dbReference>
<dbReference type="Proteomes" id="UP000632828">
    <property type="component" value="Unassembled WGS sequence"/>
</dbReference>
<reference evidence="4" key="1">
    <citation type="submission" date="2020-09" db="EMBL/GenBank/DDBJ databases">
        <title>Pelobacter alkaliphilus sp. nov., a novel anaerobic arsenate-reducing bacterium from terrestrial mud volcano.</title>
        <authorList>
            <person name="Khomyakova M.A."/>
            <person name="Merkel A.Y."/>
            <person name="Slobodkin A.I."/>
        </authorList>
    </citation>
    <scope>NUCLEOTIDE SEQUENCE</scope>
    <source>
        <strain evidence="4">M08fum</strain>
    </source>
</reference>
<evidence type="ECO:0000313" key="5">
    <source>
        <dbReference type="Proteomes" id="UP000632828"/>
    </source>
</evidence>
<dbReference type="InterPro" id="IPR011990">
    <property type="entry name" value="TPR-like_helical_dom_sf"/>
</dbReference>
<sequence length="583" mass="65748">MNDRSIARLVYFTTMFLVFLLPLAGCGAVLSTSGGQSQAALGATVDHDTDHSLRTAGSQALLAFAQFRLYSADNNWEAALGALERALAFDPQSTYLQLLLARVYLHLERPDAAEILLTQLINQPPFVPEPHLLLGDIYLMQQRGLDAVDHFNQALELAPDNESLHLRLAMAFVQLGRVEEALATLEELLQKRPDADQAMLSLARIYRDSRQPDAAIRVYRRYLETYPVRLPVVLELGQVLQEHDPASAVSLYLKTLDQVSFAPSIRQQLAQLYLARQQPQLALEQLLIVREQLPSLLGGNQIGLLYLHLNQWQQASEEFRRLVDRGDAAGNNRYFLALALIGQSRYPAAIEQLQQVPPEATIYRDAMLQLSYLQLQEGMVDEGTRLLQDLLAQGIDDSEVYYYLVAFYQEQQDLTSALNFAREGISLHPEDARLLYQQGLIFEARKNHQAALEVMERVLLIDAEHADALNFLAYSQAEAGLNLPLALERAKLALQLKPAGYIEDTLGWVYFKLGDYSRSRIHLERATATQPDDQVILEHLGDLYQVMELYAEAIQAYRDALAVDPEAQGVQEKLDQLQREFRP</sequence>
<dbReference type="AlphaFoldDB" id="A0A8J6QZ27"/>
<keyword evidence="5" id="KW-1185">Reference proteome</keyword>
<dbReference type="Gene3D" id="1.25.40.10">
    <property type="entry name" value="Tetratricopeptide repeat domain"/>
    <property type="match status" value="4"/>
</dbReference>
<gene>
    <name evidence="4" type="ORF">ICT70_09935</name>
</gene>
<dbReference type="SMART" id="SM00028">
    <property type="entry name" value="TPR"/>
    <property type="match status" value="10"/>
</dbReference>
<evidence type="ECO:0000256" key="1">
    <source>
        <dbReference type="ARBA" id="ARBA00022737"/>
    </source>
</evidence>
<proteinExistence type="predicted"/>
<keyword evidence="1" id="KW-0677">Repeat</keyword>
<dbReference type="PANTHER" id="PTHR45586">
    <property type="entry name" value="TPR REPEAT-CONTAINING PROTEIN PA4667"/>
    <property type="match status" value="1"/>
</dbReference>
<organism evidence="4 5">
    <name type="scientific">Pelovirga terrestris</name>
    <dbReference type="NCBI Taxonomy" id="2771352"/>
    <lineage>
        <taxon>Bacteria</taxon>
        <taxon>Pseudomonadati</taxon>
        <taxon>Thermodesulfobacteriota</taxon>
        <taxon>Desulfuromonadia</taxon>
        <taxon>Geobacterales</taxon>
        <taxon>Geobacteraceae</taxon>
        <taxon>Pelovirga</taxon>
    </lineage>
</organism>
<dbReference type="Pfam" id="PF13432">
    <property type="entry name" value="TPR_16"/>
    <property type="match status" value="4"/>
</dbReference>
<keyword evidence="2 3" id="KW-0802">TPR repeat</keyword>
<dbReference type="Pfam" id="PF14559">
    <property type="entry name" value="TPR_19"/>
    <property type="match status" value="1"/>
</dbReference>
<protein>
    <submittedName>
        <fullName evidence="4">Tetratricopeptide repeat protein</fullName>
    </submittedName>
</protein>
<comment type="caution">
    <text evidence="4">The sequence shown here is derived from an EMBL/GenBank/DDBJ whole genome shotgun (WGS) entry which is preliminary data.</text>
</comment>
<name>A0A8J6QZ27_9BACT</name>
<dbReference type="InterPro" id="IPR051012">
    <property type="entry name" value="CellSynth/LPSAsmb/PSIAsmb"/>
</dbReference>